<evidence type="ECO:0000256" key="1">
    <source>
        <dbReference type="ARBA" id="ARBA00022737"/>
    </source>
</evidence>
<dbReference type="InterPro" id="IPR015205">
    <property type="entry name" value="Tower_dom"/>
</dbReference>
<protein>
    <submittedName>
        <fullName evidence="7">Protein BREAST CANCER SUSCEPTIBILITY 2 B-like protein</fullName>
    </submittedName>
</protein>
<keyword evidence="2" id="KW-0227">DNA damage</keyword>
<dbReference type="SUPFAM" id="SSF81878">
    <property type="entry name" value="BRCA2 tower domain"/>
    <property type="match status" value="1"/>
</dbReference>
<evidence type="ECO:0000256" key="5">
    <source>
        <dbReference type="ARBA" id="ARBA00023204"/>
    </source>
</evidence>
<dbReference type="InterPro" id="IPR015525">
    <property type="entry name" value="BRCA2"/>
</dbReference>
<keyword evidence="1" id="KW-0677">Repeat</keyword>
<evidence type="ECO:0000259" key="6">
    <source>
        <dbReference type="SMART" id="SM01341"/>
    </source>
</evidence>
<evidence type="ECO:0000256" key="2">
    <source>
        <dbReference type="ARBA" id="ARBA00022763"/>
    </source>
</evidence>
<dbReference type="FunFam" id="2.40.50.140:FF:000262">
    <property type="entry name" value="Protein BREAST CANCER SUSCEPTIBILITY 2 homolog B"/>
    <property type="match status" value="1"/>
</dbReference>
<accession>A0A833R5B6</accession>
<dbReference type="PANTHER" id="PTHR11289:SF0">
    <property type="entry name" value="BREAST CANCER TYPE 2 SUSCEPTIBILITY PROTEIN"/>
    <property type="match status" value="1"/>
</dbReference>
<dbReference type="Pfam" id="PF00634">
    <property type="entry name" value="BRCA2"/>
    <property type="match status" value="3"/>
</dbReference>
<name>A0A833R5B6_9POAL</name>
<dbReference type="OrthoDB" id="21095at2759"/>
<dbReference type="InterPro" id="IPR015252">
    <property type="entry name" value="BRCA2_hlx"/>
</dbReference>
<dbReference type="SUPFAM" id="SSF50249">
    <property type="entry name" value="Nucleic acid-binding proteins"/>
    <property type="match status" value="3"/>
</dbReference>
<dbReference type="InterPro" id="IPR036315">
    <property type="entry name" value="BRCA2_hlx_sf"/>
</dbReference>
<dbReference type="Gene3D" id="2.40.50.140">
    <property type="entry name" value="Nucleic acid-binding proteins"/>
    <property type="match status" value="4"/>
</dbReference>
<evidence type="ECO:0000256" key="4">
    <source>
        <dbReference type="ARBA" id="ARBA00023172"/>
    </source>
</evidence>
<dbReference type="InterPro" id="IPR002093">
    <property type="entry name" value="BRCA2_repeat"/>
</dbReference>
<dbReference type="SUPFAM" id="SSF81872">
    <property type="entry name" value="BRCA2 helical domain"/>
    <property type="match status" value="1"/>
</dbReference>
<dbReference type="Pfam" id="PF09103">
    <property type="entry name" value="BRCA-2_OB1"/>
    <property type="match status" value="1"/>
</dbReference>
<comment type="caution">
    <text evidence="7">The sequence shown here is derived from an EMBL/GenBank/DDBJ whole genome shotgun (WGS) entry which is preliminary data.</text>
</comment>
<dbReference type="GO" id="GO:0000724">
    <property type="term" value="P:double-strand break repair via homologous recombination"/>
    <property type="evidence" value="ECO:0007669"/>
    <property type="project" value="InterPro"/>
</dbReference>
<dbReference type="InterPro" id="IPR012340">
    <property type="entry name" value="NA-bd_OB-fold"/>
</dbReference>
<organism evidence="7 8">
    <name type="scientific">Carex littledalei</name>
    <dbReference type="NCBI Taxonomy" id="544730"/>
    <lineage>
        <taxon>Eukaryota</taxon>
        <taxon>Viridiplantae</taxon>
        <taxon>Streptophyta</taxon>
        <taxon>Embryophyta</taxon>
        <taxon>Tracheophyta</taxon>
        <taxon>Spermatophyta</taxon>
        <taxon>Magnoliopsida</taxon>
        <taxon>Liliopsida</taxon>
        <taxon>Poales</taxon>
        <taxon>Cyperaceae</taxon>
        <taxon>Cyperoideae</taxon>
        <taxon>Cariceae</taxon>
        <taxon>Carex</taxon>
        <taxon>Carex subgen. Euthyceras</taxon>
    </lineage>
</organism>
<proteinExistence type="predicted"/>
<evidence type="ECO:0000313" key="8">
    <source>
        <dbReference type="Proteomes" id="UP000623129"/>
    </source>
</evidence>
<keyword evidence="3" id="KW-0238">DNA-binding</keyword>
<dbReference type="GO" id="GO:0006355">
    <property type="term" value="P:regulation of DNA-templated transcription"/>
    <property type="evidence" value="ECO:0007669"/>
    <property type="project" value="TreeGrafter"/>
</dbReference>
<dbReference type="CDD" id="cd04493">
    <property type="entry name" value="BRCA2DBD_OB1"/>
    <property type="match status" value="1"/>
</dbReference>
<dbReference type="EMBL" id="SWLB01000010">
    <property type="protein sequence ID" value="KAF3333603.1"/>
    <property type="molecule type" value="Genomic_DNA"/>
</dbReference>
<dbReference type="PROSITE" id="PS50138">
    <property type="entry name" value="BRCA2_REPEAT"/>
    <property type="match status" value="3"/>
</dbReference>
<dbReference type="PANTHER" id="PTHR11289">
    <property type="entry name" value="BREAST CANCER TYPE 2 SUSCEPTIBILITY PROTEIN BRCA2"/>
    <property type="match status" value="1"/>
</dbReference>
<feature type="domain" description="Tower" evidence="6">
    <location>
        <begin position="1069"/>
        <end position="1110"/>
    </location>
</feature>
<dbReference type="InterPro" id="IPR015187">
    <property type="entry name" value="BRCA2_OB_1"/>
</dbReference>
<reference evidence="7" key="1">
    <citation type="submission" date="2020-01" db="EMBL/GenBank/DDBJ databases">
        <title>Genome sequence of Kobresia littledalei, the first chromosome-level genome in the family Cyperaceae.</title>
        <authorList>
            <person name="Qu G."/>
        </authorList>
    </citation>
    <scope>NUCLEOTIDE SEQUENCE</scope>
    <source>
        <strain evidence="7">C.B.Clarke</strain>
        <tissue evidence="7">Leaf</tissue>
    </source>
</reference>
<dbReference type="Proteomes" id="UP000623129">
    <property type="component" value="Unassembled WGS sequence"/>
</dbReference>
<keyword evidence="5" id="KW-0234">DNA repair</keyword>
<evidence type="ECO:0000256" key="3">
    <source>
        <dbReference type="ARBA" id="ARBA00023125"/>
    </source>
</evidence>
<keyword evidence="8" id="KW-1185">Reference proteome</keyword>
<evidence type="ECO:0000313" key="7">
    <source>
        <dbReference type="EMBL" id="KAF3333603.1"/>
    </source>
</evidence>
<dbReference type="Pfam" id="PF09169">
    <property type="entry name" value="BRCA-2_helical"/>
    <property type="match status" value="1"/>
</dbReference>
<dbReference type="SMART" id="SM01341">
    <property type="entry name" value="Tower"/>
    <property type="match status" value="1"/>
</dbReference>
<keyword evidence="4" id="KW-0233">DNA recombination</keyword>
<sequence>MQAWQIEATSDGHVRWVSATVDRGRVRHPPPSEETLGCSMDDLLLQAWPKIQGEEGASGKEEEDKLKGKEDQCTIFCTGLGRSVPMSHSSIEKAKAVLEVSKDEGHVDRGGQFDILQRSSGQPVSAAVDSVCKKTFVLESQNIDGGSGDCNMEFPLFQTGLGRVVSVKQNSVEKAYALLGNHNIENISRDGGQFQLFKTGSGRPVSVNKSSVDKARALLEKQQIEEGSGAGGPGGQLPLFETGSGGTVSVNNTRTAFQNQKFGEGNGDDCEQHPIFKTGSGRPVLVDRSSIQKARALLENHNNNEEHEDVPIFSTGLGGPVLVDKHSLQKPRAALENYNNDEVNGDVQMFATGSGRPVSVNQSSIKKARAVLENSNSDEEYIEHPMFATGLGGPISVSKSSIHKAQTILENYNTDEVHGDIPMFATGSGRPVSVKKSSLQKAAAVLDSHSADVREDVPMFSTGSGQPVLVKKSSLEKATAVLDSHSDKVHEDIPMFSTGSGQSVFVNQSSIHKAWNLLENHNNDNGSGRVPTIANGSGRSVYVDQSSINMARAVPEHNYELHRENQSTENDTFTNLERTFENNRKFPSEGISRAKSLLGLDENDLSATQLFNHGKENRCNFILPENQLHSDACQAQEGLSTASGRPIAVSKDALARAKNLLGDLRSEDEIILNEERLDREIAPKSFEMDLHESRITGVPANEVPHQICKDFGKGKGNAFASKRKPTKISSVAPFKRPRSSRFVAPLNRSVPFAFDGSSSLTKLQNGYQKERVSTRYPFELQRKTIREFFSRPPLHENQENVSDEVKQINANNAEKFVFKNGGLGFNQVGSDEFHALLIQSGALSGQATKQWVNNHYKWIVWKLASYERCYPSIAAGNFLTVSNVLEELKYRYEREVNYGHRSAIKKILDGDVSPASTMVLCVCNINSCANPKLDDKINDSNSQGPIGNSATTCPNMKIELTDGWYSIEASLDALLTKQLHSKKIFIGQKIRISGASLCGWVGPISFHEASGTVNLLLHINGTCRASWDESLGLCKRIGLPLAFWCVRSSGGTIPLTLVGIKKMYPLLYKERLSNGGSVVRSERREMKALQLYHQRRSNLAEEITLKSQEICSDTNLNESCEGAKISKLIERSAEPEVLMAGMTSEQLKTFSSYQAKKQDIKQKNLSKKIENALEQAGLGLRDVSPFMKVRVVGLRVKSLSGKSRNKEGLVTIWNPTEKHKMDLMEGGIYHVTGLVPSNYGGDILYLQARGSSCIWKPLSSIQANHFESFLAPRRAVQLSNLGQVPLASEFDLAAVVLLVGDIYLSGQQKRQWVFIVDGSGSKSESRTETGDICSCILAVSFFSPVIEDDCSFELFNKTLEGSTVGFLNLVKCARDQRKNIWVAEATDYSTYSLSTQLPNTSHLKDAAMSAEKWAKSSPLVMERLRERVLCLVNGQEC</sequence>
<dbReference type="GO" id="GO:0003677">
    <property type="term" value="F:DNA binding"/>
    <property type="evidence" value="ECO:0007669"/>
    <property type="project" value="UniProtKB-KW"/>
</dbReference>
<gene>
    <name evidence="7" type="ORF">FCM35_KLT01294</name>
</gene>